<gene>
    <name evidence="2" type="ORF">DA73_0211415</name>
    <name evidence="1" type="ORF">DA73_0400037440</name>
</gene>
<proteinExistence type="predicted"/>
<dbReference type="AlphaFoldDB" id="A0A0C1NBK0"/>
<reference evidence="2" key="1">
    <citation type="journal article" date="2015" name="Genome Announc.">
        <title>Draft Genome Sequence of Tolypothrix boutellei Strain VB521301.</title>
        <authorList>
            <person name="Chandrababunaidu M.M."/>
            <person name="Singh D."/>
            <person name="Sen D."/>
            <person name="Bhan S."/>
            <person name="Das S."/>
            <person name="Gupta A."/>
            <person name="Adhikary S.P."/>
            <person name="Tripathy S."/>
        </authorList>
    </citation>
    <scope>NUCLEOTIDE SEQUENCE</scope>
    <source>
        <strain evidence="2">VB521301</strain>
    </source>
</reference>
<accession>A0A0C1NBK0</accession>
<reference evidence="1" key="2">
    <citation type="submission" date="2019-11" db="EMBL/GenBank/DDBJ databases">
        <title>Improved Assembly of Tolypothrix boutellei genome.</title>
        <authorList>
            <person name="Sarangi A.N."/>
            <person name="Mukherjee M."/>
            <person name="Ghosh S."/>
            <person name="Singh D."/>
            <person name="Das A."/>
            <person name="Kant S."/>
            <person name="Prusty A."/>
            <person name="Tripathy S."/>
        </authorList>
    </citation>
    <scope>NUCLEOTIDE SEQUENCE</scope>
    <source>
        <strain evidence="1">VB521301</strain>
    </source>
</reference>
<evidence type="ECO:0000313" key="3">
    <source>
        <dbReference type="Proteomes" id="UP000029738"/>
    </source>
</evidence>
<dbReference type="EMBL" id="JHEG02000037">
    <property type="protein sequence ID" value="KIE12172.1"/>
    <property type="molecule type" value="Genomic_DNA"/>
</dbReference>
<dbReference type="Proteomes" id="UP000029738">
    <property type="component" value="Unassembled WGS sequence"/>
</dbReference>
<organism evidence="2">
    <name type="scientific">Tolypothrix bouteillei VB521301</name>
    <dbReference type="NCBI Taxonomy" id="1479485"/>
    <lineage>
        <taxon>Bacteria</taxon>
        <taxon>Bacillati</taxon>
        <taxon>Cyanobacteriota</taxon>
        <taxon>Cyanophyceae</taxon>
        <taxon>Nostocales</taxon>
        <taxon>Tolypothrichaceae</taxon>
        <taxon>Tolypothrix</taxon>
    </lineage>
</organism>
<dbReference type="EMBL" id="JHEG04000001">
    <property type="protein sequence ID" value="KAF3890511.1"/>
    <property type="molecule type" value="Genomic_DNA"/>
</dbReference>
<dbReference type="OrthoDB" id="511138at2"/>
<name>A0A0C1NBK0_9CYAN</name>
<evidence type="ECO:0000313" key="1">
    <source>
        <dbReference type="EMBL" id="KAF3890511.1"/>
    </source>
</evidence>
<dbReference type="RefSeq" id="WP_038085152.1">
    <property type="nucleotide sequence ID" value="NZ_JHEG04000001.1"/>
</dbReference>
<evidence type="ECO:0000313" key="2">
    <source>
        <dbReference type="EMBL" id="KIE12172.1"/>
    </source>
</evidence>
<sequence length="149" mass="16572">MFTTGAGDLFHTVQSDIQTEAANIAALAFPKTLFKVFSQPIGRDCAALVLPKTQFELLSPKIGSENLSLTFKGKYASENFRVMFFPKIKTLILSGYYCQGTAHLIYIPGNNYNWSNGTGYKITSPDGIGEKFELLATKFYPFLLEFFLG</sequence>
<keyword evidence="3" id="KW-1185">Reference proteome</keyword>
<protein>
    <submittedName>
        <fullName evidence="2">Uncharacterized protein</fullName>
    </submittedName>
</protein>
<comment type="caution">
    <text evidence="2">The sequence shown here is derived from an EMBL/GenBank/DDBJ whole genome shotgun (WGS) entry which is preliminary data.</text>
</comment>